<organism evidence="1 2">
    <name type="scientific">Stenotrophomonas maltophilia</name>
    <name type="common">Pseudomonas maltophilia</name>
    <name type="synonym">Xanthomonas maltophilia</name>
    <dbReference type="NCBI Taxonomy" id="40324"/>
    <lineage>
        <taxon>Bacteria</taxon>
        <taxon>Pseudomonadati</taxon>
        <taxon>Pseudomonadota</taxon>
        <taxon>Gammaproteobacteria</taxon>
        <taxon>Lysobacterales</taxon>
        <taxon>Lysobacteraceae</taxon>
        <taxon>Stenotrophomonas</taxon>
        <taxon>Stenotrophomonas maltophilia group</taxon>
    </lineage>
</organism>
<dbReference type="RefSeq" id="WP_126929594.1">
    <property type="nucleotide sequence ID" value="NZ_RXLZ01000041.1"/>
</dbReference>
<dbReference type="EMBL" id="RXLZ01000041">
    <property type="protein sequence ID" value="RTQ87830.1"/>
    <property type="molecule type" value="Genomic_DNA"/>
</dbReference>
<comment type="caution">
    <text evidence="1">The sequence shown here is derived from an EMBL/GenBank/DDBJ whole genome shotgun (WGS) entry which is preliminary data.</text>
</comment>
<sequence length="114" mass="12861">MPLPADFYWTTRSASLPNDASTVIACSGVWIVAMTQRVGDGIWIANLDRHRHGPGGPFRWCTSYVQGRAGAEMWVTRHEARLREDVAKIEAYREAVRANRLAKLHIKPPFGWEG</sequence>
<dbReference type="AlphaFoldDB" id="A0A431UEH9"/>
<evidence type="ECO:0000313" key="1">
    <source>
        <dbReference type="EMBL" id="RTQ87830.1"/>
    </source>
</evidence>
<reference evidence="1 2" key="1">
    <citation type="submission" date="2018-12" db="EMBL/GenBank/DDBJ databases">
        <authorList>
            <person name="Kartti S."/>
            <person name="Manni A."/>
            <person name="Chemao El Fihri M.W."/>
            <person name="Laamarti M."/>
            <person name="Temsamani L."/>
            <person name="El Jamali J.E."/>
            <person name="Ouadghiri M."/>
            <person name="Ibrahimi A."/>
            <person name="Filati-Maltouf A."/>
        </authorList>
    </citation>
    <scope>NUCLEOTIDE SEQUENCE [LARGE SCALE GENOMIC DNA]</scope>
    <source>
        <strain evidence="1 2">MDMC339</strain>
    </source>
</reference>
<gene>
    <name evidence="1" type="ORF">EKL94_14390</name>
</gene>
<name>A0A431UEH9_STEMA</name>
<evidence type="ECO:0000313" key="2">
    <source>
        <dbReference type="Proteomes" id="UP000271705"/>
    </source>
</evidence>
<dbReference type="Proteomes" id="UP000271705">
    <property type="component" value="Unassembled WGS sequence"/>
</dbReference>
<proteinExistence type="predicted"/>
<protein>
    <submittedName>
        <fullName evidence="1">Uncharacterized protein</fullName>
    </submittedName>
</protein>
<accession>A0A431UEH9</accession>